<feature type="chain" id="PRO_5045302634" evidence="1">
    <location>
        <begin position="48"/>
        <end position="144"/>
    </location>
</feature>
<dbReference type="EMBL" id="JAANNP010000001">
    <property type="protein sequence ID" value="NHC12817.1"/>
    <property type="molecule type" value="Genomic_DNA"/>
</dbReference>
<protein>
    <submittedName>
        <fullName evidence="2">Uncharacterized protein</fullName>
    </submittedName>
</protein>
<keyword evidence="3" id="KW-1185">Reference proteome</keyword>
<dbReference type="RefSeq" id="WP_166277810.1">
    <property type="nucleotide sequence ID" value="NZ_JAANNP010000001.1"/>
</dbReference>
<keyword evidence="1" id="KW-0732">Signal</keyword>
<evidence type="ECO:0000313" key="3">
    <source>
        <dbReference type="Proteomes" id="UP000800981"/>
    </source>
</evidence>
<evidence type="ECO:0000313" key="2">
    <source>
        <dbReference type="EMBL" id="NHC12817.1"/>
    </source>
</evidence>
<feature type="signal peptide" evidence="1">
    <location>
        <begin position="1"/>
        <end position="47"/>
    </location>
</feature>
<organism evidence="2 3">
    <name type="scientific">Motilibacter deserti</name>
    <dbReference type="NCBI Taxonomy" id="2714956"/>
    <lineage>
        <taxon>Bacteria</taxon>
        <taxon>Bacillati</taxon>
        <taxon>Actinomycetota</taxon>
        <taxon>Actinomycetes</taxon>
        <taxon>Motilibacterales</taxon>
        <taxon>Motilibacteraceae</taxon>
        <taxon>Motilibacter</taxon>
    </lineage>
</organism>
<proteinExistence type="predicted"/>
<comment type="caution">
    <text evidence="2">The sequence shown here is derived from an EMBL/GenBank/DDBJ whole genome shotgun (WGS) entry which is preliminary data.</text>
</comment>
<dbReference type="Proteomes" id="UP000800981">
    <property type="component" value="Unassembled WGS sequence"/>
</dbReference>
<accession>A0ABX0GQ17</accession>
<gene>
    <name evidence="2" type="ORF">G9H71_03360</name>
</gene>
<evidence type="ECO:0000256" key="1">
    <source>
        <dbReference type="SAM" id="SignalP"/>
    </source>
</evidence>
<sequence>MARQQVRRSSSSLRSFREKSVRYVAVAVLVAVVAATLAALVSSSADAATRAPVTVNGPSTVVAGRTLTLTGTAQAAGDRLRFFVSRWDAKARTWKQVASGRLAANGRYAVSFKAGPVGKQRYQVMMDTLDASFSGERTVRVLPA</sequence>
<name>A0ABX0GQ17_9ACTN</name>
<reference evidence="2 3" key="1">
    <citation type="submission" date="2020-03" db="EMBL/GenBank/DDBJ databases">
        <title>Two novel Motilibacter sp.</title>
        <authorList>
            <person name="Liu S."/>
        </authorList>
    </citation>
    <scope>NUCLEOTIDE SEQUENCE [LARGE SCALE GENOMIC DNA]</scope>
    <source>
        <strain evidence="2 3">E257</strain>
    </source>
</reference>